<evidence type="ECO:0000313" key="1">
    <source>
        <dbReference type="EMBL" id="QXJ25875.1"/>
    </source>
</evidence>
<evidence type="ECO:0000313" key="2">
    <source>
        <dbReference type="Proteomes" id="UP001049518"/>
    </source>
</evidence>
<dbReference type="Proteomes" id="UP001049518">
    <property type="component" value="Chromosome"/>
</dbReference>
<dbReference type="RefSeq" id="WP_231332091.1">
    <property type="nucleotide sequence ID" value="NZ_CP059572.1"/>
</dbReference>
<sequence length="73" mass="8150">MTDQHGESAAEERPPNPATLLRRFQAAHPDWTFQHDAPSGRWIAARGHDLTLIRCAPVALRLAIDTADKRARP</sequence>
<accession>A0ABX8R492</accession>
<proteinExistence type="predicted"/>
<protein>
    <recommendedName>
        <fullName evidence="3">Cytochrome P450</fullName>
    </recommendedName>
</protein>
<organism evidence="1 2">
    <name type="scientific">Actinomadura graeca</name>
    <dbReference type="NCBI Taxonomy" id="2750812"/>
    <lineage>
        <taxon>Bacteria</taxon>
        <taxon>Bacillati</taxon>
        <taxon>Actinomycetota</taxon>
        <taxon>Actinomycetes</taxon>
        <taxon>Streptosporangiales</taxon>
        <taxon>Thermomonosporaceae</taxon>
        <taxon>Actinomadura</taxon>
    </lineage>
</organism>
<evidence type="ECO:0008006" key="3">
    <source>
        <dbReference type="Google" id="ProtNLM"/>
    </source>
</evidence>
<dbReference type="EMBL" id="CP059572">
    <property type="protein sequence ID" value="QXJ25875.1"/>
    <property type="molecule type" value="Genomic_DNA"/>
</dbReference>
<reference evidence="1" key="1">
    <citation type="submission" date="2020-07" db="EMBL/GenBank/DDBJ databases">
        <authorList>
            <person name="Tarantini F.S."/>
            <person name="Hong K.W."/>
            <person name="Chan K.G."/>
        </authorList>
    </citation>
    <scope>NUCLEOTIDE SEQUENCE</scope>
    <source>
        <strain evidence="1">32-07</strain>
    </source>
</reference>
<keyword evidence="2" id="KW-1185">Reference proteome</keyword>
<name>A0ABX8R492_9ACTN</name>
<gene>
    <name evidence="1" type="ORF">AGRA3207_007440</name>
</gene>